<keyword evidence="5" id="KW-1185">Reference proteome</keyword>
<name>A0ABR3WGJ1_9PEZI</name>
<dbReference type="SUPFAM" id="SSF53474">
    <property type="entry name" value="alpha/beta-Hydrolases"/>
    <property type="match status" value="1"/>
</dbReference>
<dbReference type="EMBL" id="JAZHXJ010000427">
    <property type="protein sequence ID" value="KAL1861498.1"/>
    <property type="molecule type" value="Genomic_DNA"/>
</dbReference>
<evidence type="ECO:0000256" key="1">
    <source>
        <dbReference type="ARBA" id="ARBA00022801"/>
    </source>
</evidence>
<evidence type="ECO:0000313" key="5">
    <source>
        <dbReference type="Proteomes" id="UP001586593"/>
    </source>
</evidence>
<dbReference type="PANTHER" id="PTHR48081">
    <property type="entry name" value="AB HYDROLASE SUPERFAMILY PROTEIN C4A8.06C"/>
    <property type="match status" value="1"/>
</dbReference>
<dbReference type="InterPro" id="IPR050300">
    <property type="entry name" value="GDXG_lipolytic_enzyme"/>
</dbReference>
<comment type="similarity">
    <text evidence="3">Belongs to the kynurenine formamidase family.</text>
</comment>
<dbReference type="PANTHER" id="PTHR48081:SF33">
    <property type="entry name" value="KYNURENINE FORMAMIDASE"/>
    <property type="match status" value="1"/>
</dbReference>
<gene>
    <name evidence="4" type="ORF">VTK73DRAFT_7072</name>
</gene>
<comment type="caution">
    <text evidence="4">The sequence shown here is derived from an EMBL/GenBank/DDBJ whole genome shotgun (WGS) entry which is preliminary data.</text>
</comment>
<dbReference type="Proteomes" id="UP001586593">
    <property type="component" value="Unassembled WGS sequence"/>
</dbReference>
<sequence length="348" mass="38620">MAASLEYTQYRYGSENELQRLGVWRFPGDDLGELSSTTRPDKYWIVYIHGGAWRDPRIDHSSIIPTIDVLLGGGTTWPPFHRISGFASLDYRLSSHPDFPQAEDGHSVPAFSLRAARHPDHVLDVRAGLALLRRVLSSESGEDPRILLYGHSCGATLALQVLMGRDALRSAGGDKADPTVQNEDGKDEVPLPVAVVGFEGIYDLPGLNGRFSDAYRGFMSAAFGTDESVWAAASPALYQWRDRFGRRRRGETMRSETNSDDGPVKRESREECPLIVLAYSPEDSLIDALEIDNMEKAVREGGLDVLAYRDLSGEHDVVWKNGWGIARVLLGAIEGLERLGKKREERHS</sequence>
<comment type="function">
    <text evidence="3">Catalyzes the hydrolysis of N-formyl-L-kynurenine to L-kynurenine, the second step in the kynurenine pathway of tryptophan degradation. Kynurenine may be further oxidized to nicotinic acid, NAD(H) and NADP(H). Required for elimination of toxic metabolites.</text>
</comment>
<evidence type="ECO:0000256" key="3">
    <source>
        <dbReference type="HAMAP-Rule" id="MF_03014"/>
    </source>
</evidence>
<feature type="active site" evidence="3">
    <location>
        <position position="315"/>
    </location>
</feature>
<keyword evidence="1 3" id="KW-0378">Hydrolase</keyword>
<dbReference type="Gene3D" id="3.40.50.1820">
    <property type="entry name" value="alpha/beta hydrolase"/>
    <property type="match status" value="1"/>
</dbReference>
<feature type="short sequence motif" description="HGGXW" evidence="3">
    <location>
        <begin position="49"/>
        <end position="53"/>
    </location>
</feature>
<accession>A0ABR3WGJ1</accession>
<dbReference type="EC" id="3.5.1.9" evidence="3"/>
<keyword evidence="2 3" id="KW-0823">Tryptophan catabolism</keyword>
<comment type="subunit">
    <text evidence="3">Homodimer.</text>
</comment>
<feature type="active site" evidence="3">
    <location>
        <position position="283"/>
    </location>
</feature>
<dbReference type="InterPro" id="IPR027519">
    <property type="entry name" value="KFase_ver/fungi-typ"/>
</dbReference>
<dbReference type="HAMAP" id="MF_03014">
    <property type="entry name" value="KFase"/>
    <property type="match status" value="1"/>
</dbReference>
<organism evidence="4 5">
    <name type="scientific">Phialemonium thermophilum</name>
    <dbReference type="NCBI Taxonomy" id="223376"/>
    <lineage>
        <taxon>Eukaryota</taxon>
        <taxon>Fungi</taxon>
        <taxon>Dikarya</taxon>
        <taxon>Ascomycota</taxon>
        <taxon>Pezizomycotina</taxon>
        <taxon>Sordariomycetes</taxon>
        <taxon>Sordariomycetidae</taxon>
        <taxon>Cephalothecales</taxon>
        <taxon>Cephalothecaceae</taxon>
        <taxon>Phialemonium</taxon>
    </lineage>
</organism>
<comment type="catalytic activity">
    <reaction evidence="3">
        <text>N-formyl-L-kynurenine + H2O = L-kynurenine + formate + H(+)</text>
        <dbReference type="Rhea" id="RHEA:13009"/>
        <dbReference type="ChEBI" id="CHEBI:15377"/>
        <dbReference type="ChEBI" id="CHEBI:15378"/>
        <dbReference type="ChEBI" id="CHEBI:15740"/>
        <dbReference type="ChEBI" id="CHEBI:57959"/>
        <dbReference type="ChEBI" id="CHEBI:58629"/>
        <dbReference type="EC" id="3.5.1.9"/>
    </reaction>
</comment>
<reference evidence="4 5" key="1">
    <citation type="journal article" date="2024" name="Commun. Biol.">
        <title>Comparative genomic analysis of thermophilic fungi reveals convergent evolutionary adaptations and gene losses.</title>
        <authorList>
            <person name="Steindorff A.S."/>
            <person name="Aguilar-Pontes M.V."/>
            <person name="Robinson A.J."/>
            <person name="Andreopoulos B."/>
            <person name="LaButti K."/>
            <person name="Kuo A."/>
            <person name="Mondo S."/>
            <person name="Riley R."/>
            <person name="Otillar R."/>
            <person name="Haridas S."/>
            <person name="Lipzen A."/>
            <person name="Grimwood J."/>
            <person name="Schmutz J."/>
            <person name="Clum A."/>
            <person name="Reid I.D."/>
            <person name="Moisan M.C."/>
            <person name="Butler G."/>
            <person name="Nguyen T.T.M."/>
            <person name="Dewar K."/>
            <person name="Conant G."/>
            <person name="Drula E."/>
            <person name="Henrissat B."/>
            <person name="Hansel C."/>
            <person name="Singer S."/>
            <person name="Hutchinson M.I."/>
            <person name="de Vries R.P."/>
            <person name="Natvig D.O."/>
            <person name="Powell A.J."/>
            <person name="Tsang A."/>
            <person name="Grigoriev I.V."/>
        </authorList>
    </citation>
    <scope>NUCLEOTIDE SEQUENCE [LARGE SCALE GENOMIC DNA]</scope>
    <source>
        <strain evidence="4 5">ATCC 24622</strain>
    </source>
</reference>
<evidence type="ECO:0000256" key="2">
    <source>
        <dbReference type="ARBA" id="ARBA00023079"/>
    </source>
</evidence>
<proteinExistence type="inferred from homology"/>
<evidence type="ECO:0000313" key="4">
    <source>
        <dbReference type="EMBL" id="KAL1861498.1"/>
    </source>
</evidence>
<comment type="domain">
    <text evidence="3">The main chain amide nitrogen atoms of the second glycine and its adjacent residue in the HGGXW motif define the oxyanion hole, and stabilize the oxyanion that forms during the nucleophilic attack by the catalytic serine during substrate cleavage.</text>
</comment>
<comment type="pathway">
    <text evidence="3">Amino-acid degradation; L-tryptophan degradation via kynurenine pathway; L-kynurenine from L-tryptophan: step 2/2.</text>
</comment>
<dbReference type="InterPro" id="IPR029058">
    <property type="entry name" value="AB_hydrolase_fold"/>
</dbReference>
<protein>
    <recommendedName>
        <fullName evidence="3">Kynurenine formamidase</fullName>
        <shortName evidence="3">KFA</shortName>
        <shortName evidence="3">KFase</shortName>
        <ecNumber evidence="3">3.5.1.9</ecNumber>
    </recommendedName>
    <alternativeName>
        <fullName evidence="3">Arylformamidase</fullName>
    </alternativeName>
    <alternativeName>
        <fullName evidence="3">N-formylkynurenine formamidase</fullName>
        <shortName evidence="3">FKF</shortName>
    </alternativeName>
</protein>
<feature type="active site" description="Nucleophile" evidence="3">
    <location>
        <position position="152"/>
    </location>
</feature>